<organism evidence="2 3">
    <name type="scientific">Discostella pseudostelligera</name>
    <dbReference type="NCBI Taxonomy" id="259834"/>
    <lineage>
        <taxon>Eukaryota</taxon>
        <taxon>Sar</taxon>
        <taxon>Stramenopiles</taxon>
        <taxon>Ochrophyta</taxon>
        <taxon>Bacillariophyta</taxon>
        <taxon>Coscinodiscophyceae</taxon>
        <taxon>Thalassiosirophycidae</taxon>
        <taxon>Stephanodiscales</taxon>
        <taxon>Stephanodiscaceae</taxon>
        <taxon>Discostella</taxon>
    </lineage>
</organism>
<keyword evidence="3" id="KW-1185">Reference proteome</keyword>
<accession>A0ABD3MK03</accession>
<name>A0ABD3MK03_9STRA</name>
<gene>
    <name evidence="2" type="ORF">ACHAWU_004922</name>
</gene>
<dbReference type="Proteomes" id="UP001530293">
    <property type="component" value="Unassembled WGS sequence"/>
</dbReference>
<dbReference type="EMBL" id="JALLBG020000105">
    <property type="protein sequence ID" value="KAL3764416.1"/>
    <property type="molecule type" value="Genomic_DNA"/>
</dbReference>
<proteinExistence type="predicted"/>
<feature type="region of interest" description="Disordered" evidence="1">
    <location>
        <begin position="86"/>
        <end position="120"/>
    </location>
</feature>
<protein>
    <submittedName>
        <fullName evidence="2">Uncharacterized protein</fullName>
    </submittedName>
</protein>
<evidence type="ECO:0000313" key="2">
    <source>
        <dbReference type="EMBL" id="KAL3764416.1"/>
    </source>
</evidence>
<evidence type="ECO:0000256" key="1">
    <source>
        <dbReference type="SAM" id="MobiDB-lite"/>
    </source>
</evidence>
<comment type="caution">
    <text evidence="2">The sequence shown here is derived from an EMBL/GenBank/DDBJ whole genome shotgun (WGS) entry which is preliminary data.</text>
</comment>
<dbReference type="AlphaFoldDB" id="A0ABD3MK03"/>
<feature type="compositionally biased region" description="Low complexity" evidence="1">
    <location>
        <begin position="109"/>
        <end position="120"/>
    </location>
</feature>
<reference evidence="2 3" key="1">
    <citation type="submission" date="2024-10" db="EMBL/GenBank/DDBJ databases">
        <title>Updated reference genomes for cyclostephanoid diatoms.</title>
        <authorList>
            <person name="Roberts W.R."/>
            <person name="Alverson A.J."/>
        </authorList>
    </citation>
    <scope>NUCLEOTIDE SEQUENCE [LARGE SCALE GENOMIC DNA]</scope>
    <source>
        <strain evidence="2 3">AJA232-27</strain>
    </source>
</reference>
<sequence>MASLPTSPTSTTAAGSSSAFTHLLALVAGIIIGKSIDADELNAYRSSSSYADDLWTRIRRQMKSMIVGGVVLGLLVKTASEAMGSLLGGGESSSDDDKSADVGSGGGAITTSTTSGSRWR</sequence>
<evidence type="ECO:0000313" key="3">
    <source>
        <dbReference type="Proteomes" id="UP001530293"/>
    </source>
</evidence>